<proteinExistence type="predicted"/>
<feature type="region of interest" description="Disordered" evidence="1">
    <location>
        <begin position="1"/>
        <end position="45"/>
    </location>
</feature>
<reference evidence="2" key="2">
    <citation type="submission" date="2020-05" db="UniProtKB">
        <authorList>
            <consortium name="EnsemblMetazoa"/>
        </authorList>
    </citation>
    <scope>IDENTIFICATION</scope>
    <source>
        <strain evidence="2">IAEA</strain>
    </source>
</reference>
<sequence>METAAASAEIGPGSAGVIASRGRGGNTGAPIRGSYERGRGRGISRGHYQNSMNSMGYMGRGGFNSRGGIAGSAPGHQSRGGFAPRGMPMRGGTGLSVSVNFQSRGGFIPRGSAGIRGTGRMPMYTQTAKQHSGVDNNKTVSPMPNATATTNVTSADGTIPESGESSVNAEANANISVGPVIPSNANNTSTGTYTNFRGGRGRGGSISRGGMGRGGVHHLQHNSNLSTMHVTNTMQEHGQIRRGAPSRGRGGYMGSAPMTRPPMHQQHVANTQIASVPSLKRGAPTGPPGPKRGRYEGSPYSQRGTAPKYHQPHHHMQTMQQQATYGVSHQATTHMQSHQAYVSHDQSQAMDPYAHPYAVSNTQTSYNGYGQSAGYVSHTAPAPIPQTNNGYVSATNEYDHSQYQGYSSSYGSQQDTRYQSYGQDYTQQYGAPAVDYNTSQADYAHHTQQAYDERAYGGYDTQSYQQNYANSTGYY</sequence>
<dbReference type="EMBL" id="JXJN01013032">
    <property type="status" value="NOT_ANNOTATED_CDS"/>
    <property type="molecule type" value="Genomic_DNA"/>
</dbReference>
<dbReference type="EnsemblMetazoa" id="GPPI027781-RA">
    <property type="protein sequence ID" value="GPPI027781-PA"/>
    <property type="gene ID" value="GPPI027781"/>
</dbReference>
<protein>
    <submittedName>
        <fullName evidence="2">Uncharacterized protein</fullName>
    </submittedName>
</protein>
<feature type="compositionally biased region" description="Gly residues" evidence="1">
    <location>
        <begin position="201"/>
        <end position="214"/>
    </location>
</feature>
<dbReference type="VEuPathDB" id="VectorBase:GPPI027781"/>
<evidence type="ECO:0000256" key="1">
    <source>
        <dbReference type="SAM" id="MobiDB-lite"/>
    </source>
</evidence>
<dbReference type="AlphaFoldDB" id="A0A1B0BEV4"/>
<dbReference type="Proteomes" id="UP000092460">
    <property type="component" value="Unassembled WGS sequence"/>
</dbReference>
<name>A0A1B0BEV4_9MUSC</name>
<keyword evidence="3" id="KW-1185">Reference proteome</keyword>
<feature type="region of interest" description="Disordered" evidence="1">
    <location>
        <begin position="180"/>
        <end position="219"/>
    </location>
</feature>
<evidence type="ECO:0000313" key="2">
    <source>
        <dbReference type="EnsemblMetazoa" id="GPPI027781-PA"/>
    </source>
</evidence>
<organism evidence="2 3">
    <name type="scientific">Glossina palpalis gambiensis</name>
    <dbReference type="NCBI Taxonomy" id="67801"/>
    <lineage>
        <taxon>Eukaryota</taxon>
        <taxon>Metazoa</taxon>
        <taxon>Ecdysozoa</taxon>
        <taxon>Arthropoda</taxon>
        <taxon>Hexapoda</taxon>
        <taxon>Insecta</taxon>
        <taxon>Pterygota</taxon>
        <taxon>Neoptera</taxon>
        <taxon>Endopterygota</taxon>
        <taxon>Diptera</taxon>
        <taxon>Brachycera</taxon>
        <taxon>Muscomorpha</taxon>
        <taxon>Hippoboscoidea</taxon>
        <taxon>Glossinidae</taxon>
        <taxon>Glossina</taxon>
    </lineage>
</organism>
<evidence type="ECO:0000313" key="3">
    <source>
        <dbReference type="Proteomes" id="UP000092460"/>
    </source>
</evidence>
<accession>A0A1B0BEV4</accession>
<reference evidence="3" key="1">
    <citation type="submission" date="2015-01" db="EMBL/GenBank/DDBJ databases">
        <authorList>
            <person name="Aksoy S."/>
            <person name="Warren W."/>
            <person name="Wilson R.K."/>
        </authorList>
    </citation>
    <scope>NUCLEOTIDE SEQUENCE [LARGE SCALE GENOMIC DNA]</scope>
    <source>
        <strain evidence="3">IAEA</strain>
    </source>
</reference>
<feature type="compositionally biased region" description="Polar residues" evidence="1">
    <location>
        <begin position="183"/>
        <end position="195"/>
    </location>
</feature>
<feature type="region of interest" description="Disordered" evidence="1">
    <location>
        <begin position="266"/>
        <end position="343"/>
    </location>
</feature>
<feature type="compositionally biased region" description="Polar residues" evidence="1">
    <location>
        <begin position="323"/>
        <end position="343"/>
    </location>
</feature>
<dbReference type="STRING" id="67801.A0A1B0BEV4"/>